<evidence type="ECO:0008006" key="4">
    <source>
        <dbReference type="Google" id="ProtNLM"/>
    </source>
</evidence>
<evidence type="ECO:0000256" key="1">
    <source>
        <dbReference type="SAM" id="MobiDB-lite"/>
    </source>
</evidence>
<feature type="compositionally biased region" description="Polar residues" evidence="1">
    <location>
        <begin position="194"/>
        <end position="205"/>
    </location>
</feature>
<feature type="compositionally biased region" description="Basic and acidic residues" evidence="1">
    <location>
        <begin position="231"/>
        <end position="250"/>
    </location>
</feature>
<keyword evidence="3" id="KW-1185">Reference proteome</keyword>
<proteinExistence type="predicted"/>
<feature type="compositionally biased region" description="Polar residues" evidence="1">
    <location>
        <begin position="473"/>
        <end position="489"/>
    </location>
</feature>
<feature type="region of interest" description="Disordered" evidence="1">
    <location>
        <begin position="186"/>
        <end position="250"/>
    </location>
</feature>
<protein>
    <recommendedName>
        <fullName evidence="4">Fibrous sheath-interacting protein 1</fullName>
    </recommendedName>
</protein>
<accession>A0ABP0S320</accession>
<evidence type="ECO:0000313" key="2">
    <source>
        <dbReference type="EMBL" id="CAK9106716.1"/>
    </source>
</evidence>
<gene>
    <name evidence="2" type="ORF">SCF082_LOCUS49705</name>
</gene>
<feature type="region of interest" description="Disordered" evidence="1">
    <location>
        <begin position="132"/>
        <end position="170"/>
    </location>
</feature>
<name>A0ABP0S320_9DINO</name>
<comment type="caution">
    <text evidence="2">The sequence shown here is derived from an EMBL/GenBank/DDBJ whole genome shotgun (WGS) entry which is preliminary data.</text>
</comment>
<feature type="compositionally biased region" description="Low complexity" evidence="1">
    <location>
        <begin position="441"/>
        <end position="453"/>
    </location>
</feature>
<sequence length="509" mass="55044">MPVTSGIAEVTAEGADCDARHVWSFEAPEKDVQGRSLLFEVSRVEGMQMQREDLLGQLQRSEWQRQNEAAAAAARLSLIKVYSKVMEEIEPKKALVLESPPVQDEELARIVANAAVAKSTVGAVCRLLALKPPSPQEAPSSPTRTQWIQVKPALSESDVSDLRSPRPKQFQKCTPAWDLSSFATETAETEMTGPGQSLQSQTTVSGMDESPEAKRDERLDAKLNVSPVIGRHLDEKSPKHTEGHEDQEDVRLAERDGELAKLAKLEDLDPKLQEALIQLEALQAAGQKRCIFAAWRGLWAATVSGQGSAAPWSGGTGVDMEGSEEEACTLKTLEDFLQEADELEEKVRQSSKASLETFVDDATEEPTEGHRLGGAGAGAGEWKDSEEAEIQAARPPALEQAALCDEGAEVTAAEGTLKMVPRLHGSLHGLPLQSLDETPGPRAALPRRASSAPPERRNRGRRRKIVPLVISTGLATAPTSQIPSPNSVFPTPLLPRPTQAARRSKSSAR</sequence>
<feature type="compositionally biased region" description="Basic and acidic residues" evidence="1">
    <location>
        <begin position="211"/>
        <end position="221"/>
    </location>
</feature>
<organism evidence="2 3">
    <name type="scientific">Durusdinium trenchii</name>
    <dbReference type="NCBI Taxonomy" id="1381693"/>
    <lineage>
        <taxon>Eukaryota</taxon>
        <taxon>Sar</taxon>
        <taxon>Alveolata</taxon>
        <taxon>Dinophyceae</taxon>
        <taxon>Suessiales</taxon>
        <taxon>Symbiodiniaceae</taxon>
        <taxon>Durusdinium</taxon>
    </lineage>
</organism>
<dbReference type="EMBL" id="CAXAMM010042795">
    <property type="protein sequence ID" value="CAK9106716.1"/>
    <property type="molecule type" value="Genomic_DNA"/>
</dbReference>
<feature type="compositionally biased region" description="Polar residues" evidence="1">
    <location>
        <begin position="137"/>
        <end position="148"/>
    </location>
</feature>
<dbReference type="Proteomes" id="UP001642464">
    <property type="component" value="Unassembled WGS sequence"/>
</dbReference>
<feature type="region of interest" description="Disordered" evidence="1">
    <location>
        <begin position="430"/>
        <end position="509"/>
    </location>
</feature>
<reference evidence="2 3" key="1">
    <citation type="submission" date="2024-02" db="EMBL/GenBank/DDBJ databases">
        <authorList>
            <person name="Chen Y."/>
            <person name="Shah S."/>
            <person name="Dougan E. K."/>
            <person name="Thang M."/>
            <person name="Chan C."/>
        </authorList>
    </citation>
    <scope>NUCLEOTIDE SEQUENCE [LARGE SCALE GENOMIC DNA]</scope>
</reference>
<evidence type="ECO:0000313" key="3">
    <source>
        <dbReference type="Proteomes" id="UP001642464"/>
    </source>
</evidence>